<comment type="caution">
    <text evidence="5">The sequence shown here is derived from an EMBL/GenBank/DDBJ whole genome shotgun (WGS) entry which is preliminary data.</text>
</comment>
<protein>
    <submittedName>
        <fullName evidence="5">DNA-binding HxlR family transcriptional regulator</fullName>
    </submittedName>
</protein>
<evidence type="ECO:0000256" key="3">
    <source>
        <dbReference type="ARBA" id="ARBA00023163"/>
    </source>
</evidence>
<dbReference type="EMBL" id="JAUSZV010000005">
    <property type="protein sequence ID" value="MDQ0913012.1"/>
    <property type="molecule type" value="Genomic_DNA"/>
</dbReference>
<evidence type="ECO:0000259" key="4">
    <source>
        <dbReference type="PROSITE" id="PS51118"/>
    </source>
</evidence>
<dbReference type="InterPro" id="IPR002577">
    <property type="entry name" value="HTH_HxlR"/>
</dbReference>
<evidence type="ECO:0000313" key="6">
    <source>
        <dbReference type="Proteomes" id="UP001234216"/>
    </source>
</evidence>
<dbReference type="Proteomes" id="UP001234216">
    <property type="component" value="Unassembled WGS sequence"/>
</dbReference>
<name>A0AAW8FVD1_9ACTN</name>
<dbReference type="InterPro" id="IPR036390">
    <property type="entry name" value="WH_DNA-bd_sf"/>
</dbReference>
<dbReference type="GO" id="GO:0003677">
    <property type="term" value="F:DNA binding"/>
    <property type="evidence" value="ECO:0007669"/>
    <property type="project" value="UniProtKB-KW"/>
</dbReference>
<dbReference type="Gene3D" id="1.10.10.10">
    <property type="entry name" value="Winged helix-like DNA-binding domain superfamily/Winged helix DNA-binding domain"/>
    <property type="match status" value="1"/>
</dbReference>
<dbReference type="Pfam" id="PF01638">
    <property type="entry name" value="HxlR"/>
    <property type="match status" value="1"/>
</dbReference>
<feature type="domain" description="HTH hxlR-type" evidence="4">
    <location>
        <begin position="21"/>
        <end position="120"/>
    </location>
</feature>
<evidence type="ECO:0000256" key="2">
    <source>
        <dbReference type="ARBA" id="ARBA00023125"/>
    </source>
</evidence>
<organism evidence="5 6">
    <name type="scientific">Streptomyces canus</name>
    <dbReference type="NCBI Taxonomy" id="58343"/>
    <lineage>
        <taxon>Bacteria</taxon>
        <taxon>Bacillati</taxon>
        <taxon>Actinomycetota</taxon>
        <taxon>Actinomycetes</taxon>
        <taxon>Kitasatosporales</taxon>
        <taxon>Streptomycetaceae</taxon>
        <taxon>Streptomyces</taxon>
        <taxon>Streptomyces aurantiacus group</taxon>
    </lineage>
</organism>
<dbReference type="AlphaFoldDB" id="A0AAW8FVD1"/>
<evidence type="ECO:0000256" key="1">
    <source>
        <dbReference type="ARBA" id="ARBA00023015"/>
    </source>
</evidence>
<reference evidence="5" key="1">
    <citation type="submission" date="2023-07" db="EMBL/GenBank/DDBJ databases">
        <title>Comparative genomics of wheat-associated soil bacteria to identify genetic determinants of phenazine resistance.</title>
        <authorList>
            <person name="Mouncey N."/>
        </authorList>
    </citation>
    <scope>NUCLEOTIDE SEQUENCE</scope>
    <source>
        <strain evidence="5">V4I22</strain>
    </source>
</reference>
<sequence>MEKSGPYDGGMEWLEASTENCPVQRTLDVIGEKWTLLILRDAVNGVRRFDDFHRHIGLSEAVLSDRLRKLTSAGILKTVPYREPGSRPRNEYRLTRKGWDLWPVLMALTQWGETYALGPEGPVLDVRHTDCDAPVRVVVECSADHSALTPREVTARLGKGARLRS</sequence>
<accession>A0AAW8FVD1</accession>
<dbReference type="SUPFAM" id="SSF46785">
    <property type="entry name" value="Winged helix' DNA-binding domain"/>
    <property type="match status" value="1"/>
</dbReference>
<dbReference type="PROSITE" id="PS51118">
    <property type="entry name" value="HTH_HXLR"/>
    <property type="match status" value="1"/>
</dbReference>
<dbReference type="PANTHER" id="PTHR33204">
    <property type="entry name" value="TRANSCRIPTIONAL REGULATOR, MARR FAMILY"/>
    <property type="match status" value="1"/>
</dbReference>
<gene>
    <name evidence="5" type="ORF">QFZ22_008997</name>
</gene>
<keyword evidence="1" id="KW-0805">Transcription regulation</keyword>
<keyword evidence="2 5" id="KW-0238">DNA-binding</keyword>
<evidence type="ECO:0000313" key="5">
    <source>
        <dbReference type="EMBL" id="MDQ0913012.1"/>
    </source>
</evidence>
<keyword evidence="3" id="KW-0804">Transcription</keyword>
<proteinExistence type="predicted"/>
<dbReference type="PANTHER" id="PTHR33204:SF18">
    <property type="entry name" value="TRANSCRIPTIONAL REGULATORY PROTEIN"/>
    <property type="match status" value="1"/>
</dbReference>
<dbReference type="InterPro" id="IPR036388">
    <property type="entry name" value="WH-like_DNA-bd_sf"/>
</dbReference>